<organism evidence="3">
    <name type="scientific">Rhizophagus irregularis (strain DAOM 181602 / DAOM 197198 / MUCL 43194)</name>
    <name type="common">Arbuscular mycorrhizal fungus</name>
    <name type="synonym">Glomus intraradices</name>
    <dbReference type="NCBI Taxonomy" id="747089"/>
    <lineage>
        <taxon>Eukaryota</taxon>
        <taxon>Fungi</taxon>
        <taxon>Fungi incertae sedis</taxon>
        <taxon>Mucoromycota</taxon>
        <taxon>Glomeromycotina</taxon>
        <taxon>Glomeromycetes</taxon>
        <taxon>Glomerales</taxon>
        <taxon>Glomeraceae</taxon>
        <taxon>Rhizophagus</taxon>
    </lineage>
</organism>
<feature type="compositionally biased region" description="Basic and acidic residues" evidence="1">
    <location>
        <begin position="17"/>
        <end position="44"/>
    </location>
</feature>
<sequence>MDKIEVETQNNTSASETKIDISDNMKEHGEEIEKTPSETKDDTFEKHRKSISQILVPLYINEEYGSDGYVVTYSSEDRSVLGWSVNIENNGPQQPDVYFKVDQIKLFSLQTLSKKILLLRSIEDNYWLVDLNGDRTSSDRFLKLKHQVYQKYNFSFGYTYIGSLPNGDLIQVSPGDHKIYKYHFTDKPKNTVPWEYSQIIDIEIPESLNGQVEGCSIYQTKLFLIVNGTERRMLQFDLLTMNLERKYPEFTPYLIPGLQITMNKNQTLLATNVVAHIYSMENGMLIYKNEDNGYAVQFITLKNTERLFIYHEHSGGKLVDPYQVYDEIVISDGFNRKTSVITKLNRKIFIENGNVCITDGIDENKLQQLLNKTLYIYTLPIFKIIQSMLNEIIDQVDIKKVVPREEDEVEINENIRIKNYSSSKVNAIFLDIEERGEIYDNNFTNEHYKPLIGRILKNEFDDSKHSIPLPKFTDEIFKKQIVEDVINDKFVSPKFEAEILKIAIKKKCNDTVRQIIESNQGYSENYMTVISLNLAELCDYYPDYIITYILRTSIMLSPYCNRIENSKNTSLHSHIYIYIKESNMNNIIFKFISKLYNGLIQYLRIKEEIQTVSFIVPFPQICVYQNNSENNDHENHKIENNNHENYDTKNNDDENHNSQNNDHENENNDHKNHDFKNNNYENCEAKKNHDIKSKMITLLKNIITGLKIIMMIPKIITFIIGGILLRL</sequence>
<feature type="transmembrane region" description="Helical" evidence="2">
    <location>
        <begin position="702"/>
        <end position="725"/>
    </location>
</feature>
<evidence type="ECO:0000256" key="2">
    <source>
        <dbReference type="SAM" id="Phobius"/>
    </source>
</evidence>
<gene>
    <name evidence="3" type="ORF">GLOINDRAFT_20142</name>
</gene>
<feature type="compositionally biased region" description="Polar residues" evidence="1">
    <location>
        <begin position="7"/>
        <end position="16"/>
    </location>
</feature>
<dbReference type="VEuPathDB" id="FungiDB:RhiirFUN_006880"/>
<keyword evidence="2" id="KW-0472">Membrane</keyword>
<accession>U9UEX0</accession>
<feature type="region of interest" description="Disordered" evidence="1">
    <location>
        <begin position="632"/>
        <end position="680"/>
    </location>
</feature>
<dbReference type="AlphaFoldDB" id="U9UEX0"/>
<name>U9UEX0_RHIID</name>
<dbReference type="HOGENOM" id="CLU_325751_0_0_1"/>
<evidence type="ECO:0000256" key="1">
    <source>
        <dbReference type="SAM" id="MobiDB-lite"/>
    </source>
</evidence>
<evidence type="ECO:0000313" key="3">
    <source>
        <dbReference type="EMBL" id="ESA18945.1"/>
    </source>
</evidence>
<reference evidence="3" key="1">
    <citation type="submission" date="2013-07" db="EMBL/GenBank/DDBJ databases">
        <title>The genome of an arbuscular mycorrhizal fungus provides insights into the evolution of the oldest plant symbiosis.</title>
        <authorList>
            <consortium name="DOE Joint Genome Institute"/>
            <person name="Tisserant E."/>
            <person name="Malbreil M."/>
            <person name="Kuo A."/>
            <person name="Kohler A."/>
            <person name="Symeonidi A."/>
            <person name="Balestrini R."/>
            <person name="Charron P."/>
            <person name="Duensing N."/>
            <person name="Frei-dit-Frey N."/>
            <person name="Gianinazzi-Pearson V."/>
            <person name="Gilbert B."/>
            <person name="Handa Y."/>
            <person name="Hijri M."/>
            <person name="Kaul R."/>
            <person name="Kawaguchi M."/>
            <person name="Krajinski F."/>
            <person name="Lammers P."/>
            <person name="Lapierre D."/>
            <person name="Masclaux F.G."/>
            <person name="Murat C."/>
            <person name="Morin E."/>
            <person name="Ndikumana S."/>
            <person name="Pagni M."/>
            <person name="Petitpierre D."/>
            <person name="Requena N."/>
            <person name="Rosikiewicz P."/>
            <person name="Riley R."/>
            <person name="Saito K."/>
            <person name="San Clemente H."/>
            <person name="Shapiro H."/>
            <person name="van Tuinen D."/>
            <person name="Becard G."/>
            <person name="Bonfante P."/>
            <person name="Paszkowski U."/>
            <person name="Shachar-Hill Y."/>
            <person name="Young J.P."/>
            <person name="Sanders I.R."/>
            <person name="Henrissat B."/>
            <person name="Rensing S.A."/>
            <person name="Grigoriev I.V."/>
            <person name="Corradi N."/>
            <person name="Roux C."/>
            <person name="Martin F."/>
        </authorList>
    </citation>
    <scope>NUCLEOTIDE SEQUENCE</scope>
    <source>
        <strain evidence="3">DAOM 197198</strain>
    </source>
</reference>
<feature type="compositionally biased region" description="Basic and acidic residues" evidence="1">
    <location>
        <begin position="632"/>
        <end position="676"/>
    </location>
</feature>
<dbReference type="SUPFAM" id="SSF101898">
    <property type="entry name" value="NHL repeat"/>
    <property type="match status" value="1"/>
</dbReference>
<protein>
    <submittedName>
        <fullName evidence="3">Uncharacterized protein</fullName>
    </submittedName>
</protein>
<dbReference type="EMBL" id="KI278732">
    <property type="protein sequence ID" value="ESA18945.1"/>
    <property type="molecule type" value="Genomic_DNA"/>
</dbReference>
<keyword evidence="2" id="KW-1133">Transmembrane helix</keyword>
<keyword evidence="2" id="KW-0812">Transmembrane</keyword>
<proteinExistence type="predicted"/>
<feature type="region of interest" description="Disordered" evidence="1">
    <location>
        <begin position="1"/>
        <end position="44"/>
    </location>
</feature>